<feature type="transmembrane region" description="Helical" evidence="8">
    <location>
        <begin position="12"/>
        <end position="33"/>
    </location>
</feature>
<dbReference type="CDD" id="cd07346">
    <property type="entry name" value="ABC_6TM_exporters"/>
    <property type="match status" value="1"/>
</dbReference>
<dbReference type="SUPFAM" id="SSF51206">
    <property type="entry name" value="cAMP-binding domain-like"/>
    <property type="match status" value="1"/>
</dbReference>
<dbReference type="Gene3D" id="1.20.1560.10">
    <property type="entry name" value="ABC transporter type 1, transmembrane domain"/>
    <property type="match status" value="1"/>
</dbReference>
<keyword evidence="13" id="KW-1185">Reference proteome</keyword>
<dbReference type="PROSITE" id="PS00211">
    <property type="entry name" value="ABC_TRANSPORTER_1"/>
    <property type="match status" value="1"/>
</dbReference>
<feature type="domain" description="ABC transmembrane type-1" evidence="11">
    <location>
        <begin position="18"/>
        <end position="300"/>
    </location>
</feature>
<dbReference type="SUPFAM" id="SSF52540">
    <property type="entry name" value="P-loop containing nucleoside triphosphate hydrolases"/>
    <property type="match status" value="1"/>
</dbReference>
<keyword evidence="4" id="KW-0067">ATP-binding</keyword>
<comment type="caution">
    <text evidence="12">The sequence shown here is derived from an EMBL/GenBank/DDBJ whole genome shotgun (WGS) entry which is preliminary data.</text>
</comment>
<feature type="transmembrane region" description="Helical" evidence="8">
    <location>
        <begin position="132"/>
        <end position="151"/>
    </location>
</feature>
<dbReference type="PROSITE" id="PS00888">
    <property type="entry name" value="CNMP_BINDING_1"/>
    <property type="match status" value="1"/>
</dbReference>
<protein>
    <submittedName>
        <fullName evidence="12">ABC transporter transmembrane domain-containing protein</fullName>
    </submittedName>
</protein>
<dbReference type="InterPro" id="IPR003593">
    <property type="entry name" value="AAA+_ATPase"/>
</dbReference>
<dbReference type="CDD" id="cd00038">
    <property type="entry name" value="CAP_ED"/>
    <property type="match status" value="1"/>
</dbReference>
<evidence type="ECO:0000259" key="11">
    <source>
        <dbReference type="PROSITE" id="PS50929"/>
    </source>
</evidence>
<dbReference type="PROSITE" id="PS00889">
    <property type="entry name" value="CNMP_BINDING_2"/>
    <property type="match status" value="1"/>
</dbReference>
<evidence type="ECO:0000256" key="2">
    <source>
        <dbReference type="ARBA" id="ARBA00022692"/>
    </source>
</evidence>
<dbReference type="PANTHER" id="PTHR43394">
    <property type="entry name" value="ATP-DEPENDENT PERMEASE MDL1, MITOCHONDRIAL"/>
    <property type="match status" value="1"/>
</dbReference>
<dbReference type="EMBL" id="JASKHM010000018">
    <property type="protein sequence ID" value="MEQ4485990.1"/>
    <property type="molecule type" value="Genomic_DNA"/>
</dbReference>
<feature type="domain" description="Cyclic nucleotide-binding" evidence="9">
    <location>
        <begin position="592"/>
        <end position="712"/>
    </location>
</feature>
<dbReference type="PROSITE" id="PS50042">
    <property type="entry name" value="CNMP_BINDING_3"/>
    <property type="match status" value="1"/>
</dbReference>
<evidence type="ECO:0000259" key="10">
    <source>
        <dbReference type="PROSITE" id="PS50893"/>
    </source>
</evidence>
<reference evidence="12 13" key="1">
    <citation type="journal article" date="2023" name="Genome Announc.">
        <title>Pan-Genome Analyses of the Genus Cohnella and Proposal of the Novel Species Cohnella silvisoli sp. nov., Isolated from Forest Soil.</title>
        <authorList>
            <person name="Wang C."/>
            <person name="Mao L."/>
            <person name="Bao G."/>
            <person name="Zhu H."/>
        </authorList>
    </citation>
    <scope>NUCLEOTIDE SEQUENCE [LARGE SCALE GENOMIC DNA]</scope>
    <source>
        <strain evidence="12 13">NL03-T5-1</strain>
    </source>
</reference>
<dbReference type="Pfam" id="PF00664">
    <property type="entry name" value="ABC_membrane"/>
    <property type="match status" value="1"/>
</dbReference>
<dbReference type="InterPro" id="IPR003439">
    <property type="entry name" value="ABC_transporter-like_ATP-bd"/>
</dbReference>
<dbReference type="InterPro" id="IPR027417">
    <property type="entry name" value="P-loop_NTPase"/>
</dbReference>
<keyword evidence="5 8" id="KW-1133">Transmembrane helix</keyword>
<organism evidence="12 13">
    <name type="scientific">Cohnella silvisoli</name>
    <dbReference type="NCBI Taxonomy" id="2873699"/>
    <lineage>
        <taxon>Bacteria</taxon>
        <taxon>Bacillati</taxon>
        <taxon>Bacillota</taxon>
        <taxon>Bacilli</taxon>
        <taxon>Bacillales</taxon>
        <taxon>Paenibacillaceae</taxon>
        <taxon>Cohnella</taxon>
    </lineage>
</organism>
<dbReference type="SUPFAM" id="SSF90123">
    <property type="entry name" value="ABC transporter transmembrane region"/>
    <property type="match status" value="1"/>
</dbReference>
<evidence type="ECO:0000256" key="4">
    <source>
        <dbReference type="ARBA" id="ARBA00022840"/>
    </source>
</evidence>
<evidence type="ECO:0000313" key="13">
    <source>
        <dbReference type="Proteomes" id="UP001493487"/>
    </source>
</evidence>
<keyword evidence="3" id="KW-0547">Nucleotide-binding</keyword>
<dbReference type="InterPro" id="IPR014710">
    <property type="entry name" value="RmlC-like_jellyroll"/>
</dbReference>
<comment type="subcellular location">
    <subcellularLocation>
        <location evidence="1">Cell membrane</location>
        <topology evidence="1">Multi-pass membrane protein</topology>
    </subcellularLocation>
</comment>
<evidence type="ECO:0000256" key="6">
    <source>
        <dbReference type="ARBA" id="ARBA00023136"/>
    </source>
</evidence>
<name>A0ABV1L0X6_9BACL</name>
<dbReference type="PANTHER" id="PTHR43394:SF1">
    <property type="entry name" value="ATP-BINDING CASSETTE SUB-FAMILY B MEMBER 10, MITOCHONDRIAL"/>
    <property type="match status" value="1"/>
</dbReference>
<dbReference type="InterPro" id="IPR017871">
    <property type="entry name" value="ABC_transporter-like_CS"/>
</dbReference>
<evidence type="ECO:0000256" key="5">
    <source>
        <dbReference type="ARBA" id="ARBA00022989"/>
    </source>
</evidence>
<keyword evidence="2 8" id="KW-0812">Transmembrane</keyword>
<dbReference type="PROSITE" id="PS50929">
    <property type="entry name" value="ABC_TM1F"/>
    <property type="match status" value="1"/>
</dbReference>
<evidence type="ECO:0000256" key="8">
    <source>
        <dbReference type="SAM" id="Phobius"/>
    </source>
</evidence>
<feature type="transmembrane region" description="Helical" evidence="8">
    <location>
        <begin position="244"/>
        <end position="262"/>
    </location>
</feature>
<dbReference type="InterPro" id="IPR018490">
    <property type="entry name" value="cNMP-bd_dom_sf"/>
</dbReference>
<accession>A0ABV1L0X6</accession>
<sequence length="719" mass="80128">MLFKTISTYIRSSPLLFAMISLGALFELLFHYLSALSFKYLIDKALIPKDATVLAIIVGSLIMIGLLNVITGIMGDYAKAKLGSQLLFDYRMKLFRHMQMQSHRFYERFRIGDILARFTDDIPNIQASSLQMLSGGLISVLSVMVGLAILFSMEWKLTLLAIGGSVLLFLPYRMLKTRSLMLNEAYYAQLGNFTGAIDENIKAYKVIRGFDLRKTMLTRIEGNLSAMLSIGVKRSFVNANLNRLPMLAISVLTAIILGYGSYLTFNGRLSIGSFIAYNSIFITVGQSMFGVSALLPYILSARTSFLRLQKVLDWQPEVAERGSRVLAPVKREIALRDVSFAYVPGEPVLRDLDLSISATGYTSIVGASGSGKSTVLQLLLRFEDPSVGEVLYDDEDIRETDYASLLRQVGIVFQDSILFNASIRDNIRIGRPEAEERDIEEAARAAGIHDTILGFTDGYETQIHNHGDNLSGGQKQRIALARALIRMPRILFLDEATSALDPDTERSVNETILSLSRTRAIVSVTHRLAYAAMSERIIVLEQGRVAETGSHEELMGCNGPYRRMWDKQQGFSLSKGGGSVQVDSNRLEQFTFFRGFEPAALQEISRLFVTEKFEAGVHVVEQGDEGDKFYIIVRGKVEVVRILDTGECKKLAVLEDGDHFGEIALMHDVPRTASIVTQLPCLCLSLSRDNFNPLMTQYPSIREALETSLQTRKQRSNAQ</sequence>
<gene>
    <name evidence="12" type="ORF">QJS35_26780</name>
</gene>
<evidence type="ECO:0000256" key="7">
    <source>
        <dbReference type="ARBA" id="ARBA00023159"/>
    </source>
</evidence>
<feature type="transmembrane region" description="Helical" evidence="8">
    <location>
        <begin position="274"/>
        <end position="299"/>
    </location>
</feature>
<evidence type="ECO:0000256" key="3">
    <source>
        <dbReference type="ARBA" id="ARBA00022741"/>
    </source>
</evidence>
<dbReference type="InterPro" id="IPR039421">
    <property type="entry name" value="Type_1_exporter"/>
</dbReference>
<feature type="transmembrane region" description="Helical" evidence="8">
    <location>
        <begin position="157"/>
        <end position="175"/>
    </location>
</feature>
<keyword evidence="7" id="KW-0010">Activator</keyword>
<dbReference type="SMART" id="SM00100">
    <property type="entry name" value="cNMP"/>
    <property type="match status" value="1"/>
</dbReference>
<dbReference type="Gene3D" id="3.40.50.300">
    <property type="entry name" value="P-loop containing nucleotide triphosphate hydrolases"/>
    <property type="match status" value="1"/>
</dbReference>
<feature type="transmembrane region" description="Helical" evidence="8">
    <location>
        <begin position="53"/>
        <end position="74"/>
    </location>
</feature>
<proteinExistence type="predicted"/>
<dbReference type="Proteomes" id="UP001493487">
    <property type="component" value="Unassembled WGS sequence"/>
</dbReference>
<evidence type="ECO:0000256" key="1">
    <source>
        <dbReference type="ARBA" id="ARBA00004651"/>
    </source>
</evidence>
<keyword evidence="6 8" id="KW-0472">Membrane</keyword>
<dbReference type="InterPro" id="IPR011527">
    <property type="entry name" value="ABC1_TM_dom"/>
</dbReference>
<dbReference type="PRINTS" id="PR00103">
    <property type="entry name" value="CAMPKINASE"/>
</dbReference>
<dbReference type="SMART" id="SM00382">
    <property type="entry name" value="AAA"/>
    <property type="match status" value="1"/>
</dbReference>
<feature type="domain" description="ABC transporter" evidence="10">
    <location>
        <begin position="333"/>
        <end position="567"/>
    </location>
</feature>
<dbReference type="Gene3D" id="2.60.120.10">
    <property type="entry name" value="Jelly Rolls"/>
    <property type="match status" value="1"/>
</dbReference>
<evidence type="ECO:0000259" key="9">
    <source>
        <dbReference type="PROSITE" id="PS50042"/>
    </source>
</evidence>
<dbReference type="InterPro" id="IPR018488">
    <property type="entry name" value="cNMP-bd_CS"/>
</dbReference>
<dbReference type="Pfam" id="PF00027">
    <property type="entry name" value="cNMP_binding"/>
    <property type="match status" value="1"/>
</dbReference>
<dbReference type="InterPro" id="IPR000595">
    <property type="entry name" value="cNMP-bd_dom"/>
</dbReference>
<evidence type="ECO:0000313" key="12">
    <source>
        <dbReference type="EMBL" id="MEQ4485990.1"/>
    </source>
</evidence>
<dbReference type="Pfam" id="PF00005">
    <property type="entry name" value="ABC_tran"/>
    <property type="match status" value="1"/>
</dbReference>
<dbReference type="InterPro" id="IPR036640">
    <property type="entry name" value="ABC1_TM_sf"/>
</dbReference>
<dbReference type="RefSeq" id="WP_232189024.1">
    <property type="nucleotide sequence ID" value="NZ_JAIOAP010000017.1"/>
</dbReference>
<dbReference type="PROSITE" id="PS50893">
    <property type="entry name" value="ABC_TRANSPORTER_2"/>
    <property type="match status" value="1"/>
</dbReference>